<feature type="repeat" description="PPR" evidence="2">
    <location>
        <begin position="386"/>
        <end position="416"/>
    </location>
</feature>
<evidence type="ECO:0000313" key="4">
    <source>
        <dbReference type="Proteomes" id="UP000594263"/>
    </source>
</evidence>
<feature type="repeat" description="PPR" evidence="2">
    <location>
        <begin position="119"/>
        <end position="153"/>
    </location>
</feature>
<dbReference type="AlphaFoldDB" id="A0A7N0U3W3"/>
<dbReference type="Gramene" id="Kaladp0053s0469.1.v1.1">
    <property type="protein sequence ID" value="Kaladp0053s0469.1.v1.1.CDS.1"/>
    <property type="gene ID" value="Kaladp0053s0469.v1.1"/>
</dbReference>
<feature type="repeat" description="PPR" evidence="2">
    <location>
        <begin position="185"/>
        <end position="219"/>
    </location>
</feature>
<sequence length="603" mass="66812">MELMHLQSLPRLNLSKRSVYQWNLMIRAAASDTNYAQALTIYSSMIRAGARGNTHTYPLLFKSCSHLASVQEANQLHTHVVKLGFQADVFVQTSMIDAYSSCSCLGEARQLFDKMGERNEVTWSCMITAYSRLGRCDESFSMLKEMMGLGFQLRAAAVLGVLAGCDSVQGLLLHCSVIKVGLCRETELSNSLMGFYVHSGRGDGAWAIFNEMQEKSVVSWTIMMRGLVDAGDFKGLFSLFREARLETFDVDAAVFVSLISGFDQIGDHLLAASVHCLILKVGLENQSPIDRTLVRVYANCGDIVSSRVAFDVSASKDVSLWTSMIGGYVQFGLPGEAMHLFNKLRDSISPNEVTILTVLSACADLGSLSTAQEIEKYIIANGFESDVRVQTSLIHLYCKCGSLDKAESVFERVVDGDLAVWSAMINTYTTHGMGAEALQLFNKMQIEAGIKPDAVVHTSIFLACSHSGLVEEGLRYFSKMQKDFGIKPNLDHYCCLVDLLSRSGKFELALKTIEESPFRSQSRIWRPLLSACRIHKNNEVGELVAKKLLDLDPENTSNYLLVSSLYTAIGKYKEAAAIRKLVDRQGLVKEPGWSRIEFPPTFR</sequence>
<dbReference type="InterPro" id="IPR046960">
    <property type="entry name" value="PPR_At4g14850-like_plant"/>
</dbReference>
<dbReference type="OMA" id="MVCANIE"/>
<keyword evidence="4" id="KW-1185">Reference proteome</keyword>
<evidence type="ECO:0000313" key="3">
    <source>
        <dbReference type="EnsemblPlants" id="Kaladp0053s0469.1.v1.1.CDS.1"/>
    </source>
</evidence>
<accession>A0A7N0U3W3</accession>
<dbReference type="PANTHER" id="PTHR47926">
    <property type="entry name" value="PENTATRICOPEPTIDE REPEAT-CONTAINING PROTEIN"/>
    <property type="match status" value="1"/>
</dbReference>
<dbReference type="Proteomes" id="UP000594263">
    <property type="component" value="Unplaced"/>
</dbReference>
<dbReference type="PANTHER" id="PTHR47926:SF425">
    <property type="entry name" value="REPEAT (TPR)-LIKE SUPERFAMILY PROTEIN, PUTATIVE-RELATED"/>
    <property type="match status" value="1"/>
</dbReference>
<dbReference type="Pfam" id="PF01535">
    <property type="entry name" value="PPR"/>
    <property type="match status" value="8"/>
</dbReference>
<dbReference type="Pfam" id="PF20431">
    <property type="entry name" value="E_motif"/>
    <property type="match status" value="1"/>
</dbReference>
<dbReference type="InterPro" id="IPR002885">
    <property type="entry name" value="PPR_rpt"/>
</dbReference>
<dbReference type="EnsemblPlants" id="Kaladp0053s0469.1.v1.1">
    <property type="protein sequence ID" value="Kaladp0053s0469.1.v1.1.CDS.1"/>
    <property type="gene ID" value="Kaladp0053s0469.v1.1"/>
</dbReference>
<evidence type="ECO:0000256" key="2">
    <source>
        <dbReference type="PROSITE-ProRule" id="PRU00708"/>
    </source>
</evidence>
<name>A0A7N0U3W3_KALFE</name>
<dbReference type="FunFam" id="1.25.40.10:FF:000682">
    <property type="entry name" value="Pentatricopeptide repeat-containing protein At3g16610"/>
    <property type="match status" value="1"/>
</dbReference>
<dbReference type="InterPro" id="IPR011990">
    <property type="entry name" value="TPR-like_helical_dom_sf"/>
</dbReference>
<organism evidence="3 4">
    <name type="scientific">Kalanchoe fedtschenkoi</name>
    <name type="common">Lavender scallops</name>
    <name type="synonym">South American air plant</name>
    <dbReference type="NCBI Taxonomy" id="63787"/>
    <lineage>
        <taxon>Eukaryota</taxon>
        <taxon>Viridiplantae</taxon>
        <taxon>Streptophyta</taxon>
        <taxon>Embryophyta</taxon>
        <taxon>Tracheophyta</taxon>
        <taxon>Spermatophyta</taxon>
        <taxon>Magnoliopsida</taxon>
        <taxon>eudicotyledons</taxon>
        <taxon>Gunneridae</taxon>
        <taxon>Pentapetalae</taxon>
        <taxon>Saxifragales</taxon>
        <taxon>Crassulaceae</taxon>
        <taxon>Kalanchoe</taxon>
    </lineage>
</organism>
<dbReference type="GO" id="GO:0003723">
    <property type="term" value="F:RNA binding"/>
    <property type="evidence" value="ECO:0007669"/>
    <property type="project" value="InterPro"/>
</dbReference>
<dbReference type="NCBIfam" id="TIGR00756">
    <property type="entry name" value="PPR"/>
    <property type="match status" value="6"/>
</dbReference>
<reference evidence="3" key="1">
    <citation type="submission" date="2021-01" db="UniProtKB">
        <authorList>
            <consortium name="EnsemblPlants"/>
        </authorList>
    </citation>
    <scope>IDENTIFICATION</scope>
</reference>
<proteinExistence type="predicted"/>
<dbReference type="Gene3D" id="1.25.40.10">
    <property type="entry name" value="Tetratricopeptide repeat domain"/>
    <property type="match status" value="3"/>
</dbReference>
<dbReference type="SUPFAM" id="SSF48452">
    <property type="entry name" value="TPR-like"/>
    <property type="match status" value="1"/>
</dbReference>
<protein>
    <recommendedName>
        <fullName evidence="5">Pentatricopeptide repeat-containing protein</fullName>
    </recommendedName>
</protein>
<dbReference type="InterPro" id="IPR046848">
    <property type="entry name" value="E_motif"/>
</dbReference>
<feature type="repeat" description="PPR" evidence="2">
    <location>
        <begin position="317"/>
        <end position="347"/>
    </location>
</feature>
<dbReference type="FunFam" id="1.25.40.10:FF:001079">
    <property type="entry name" value="Pentatricopeptide repeat-containing protein At2g17210"/>
    <property type="match status" value="1"/>
</dbReference>
<dbReference type="GO" id="GO:0009451">
    <property type="term" value="P:RNA modification"/>
    <property type="evidence" value="ECO:0007669"/>
    <property type="project" value="InterPro"/>
</dbReference>
<evidence type="ECO:0000256" key="1">
    <source>
        <dbReference type="ARBA" id="ARBA00022737"/>
    </source>
</evidence>
<feature type="repeat" description="PPR" evidence="2">
    <location>
        <begin position="417"/>
        <end position="452"/>
    </location>
</feature>
<evidence type="ECO:0008006" key="5">
    <source>
        <dbReference type="Google" id="ProtNLM"/>
    </source>
</evidence>
<dbReference type="PROSITE" id="PS51375">
    <property type="entry name" value="PPR"/>
    <property type="match status" value="5"/>
</dbReference>
<keyword evidence="1" id="KW-0677">Repeat</keyword>